<feature type="coiled-coil region" evidence="1">
    <location>
        <begin position="10"/>
        <end position="81"/>
    </location>
</feature>
<dbReference type="GO" id="GO:0005869">
    <property type="term" value="C:dynactin complex"/>
    <property type="evidence" value="ECO:0007669"/>
    <property type="project" value="InterPro"/>
</dbReference>
<dbReference type="InterPro" id="IPR009991">
    <property type="entry name" value="DCTN3"/>
</dbReference>
<dbReference type="EMBL" id="ASPP01004499">
    <property type="protein sequence ID" value="ETO32081.1"/>
    <property type="molecule type" value="Genomic_DNA"/>
</dbReference>
<proteinExistence type="predicted"/>
<dbReference type="AlphaFoldDB" id="X6P1E5"/>
<keyword evidence="3" id="KW-1185">Reference proteome</keyword>
<organism evidence="2 3">
    <name type="scientific">Reticulomyxa filosa</name>
    <dbReference type="NCBI Taxonomy" id="46433"/>
    <lineage>
        <taxon>Eukaryota</taxon>
        <taxon>Sar</taxon>
        <taxon>Rhizaria</taxon>
        <taxon>Retaria</taxon>
        <taxon>Foraminifera</taxon>
        <taxon>Monothalamids</taxon>
        <taxon>Reticulomyxidae</taxon>
        <taxon>Reticulomyxa</taxon>
    </lineage>
</organism>
<dbReference type="Pfam" id="PF07426">
    <property type="entry name" value="Dynactin_p22"/>
    <property type="match status" value="1"/>
</dbReference>
<evidence type="ECO:0000313" key="3">
    <source>
        <dbReference type="Proteomes" id="UP000023152"/>
    </source>
</evidence>
<accession>X6P1E5</accession>
<evidence type="ECO:0000256" key="1">
    <source>
        <dbReference type="SAM" id="Coils"/>
    </source>
</evidence>
<dbReference type="Proteomes" id="UP000023152">
    <property type="component" value="Unassembled WGS sequence"/>
</dbReference>
<evidence type="ECO:0000313" key="2">
    <source>
        <dbReference type="EMBL" id="ETO32081.1"/>
    </source>
</evidence>
<reference evidence="2 3" key="1">
    <citation type="journal article" date="2013" name="Curr. Biol.">
        <title>The Genome of the Foraminiferan Reticulomyxa filosa.</title>
        <authorList>
            <person name="Glockner G."/>
            <person name="Hulsmann N."/>
            <person name="Schleicher M."/>
            <person name="Noegel A.A."/>
            <person name="Eichinger L."/>
            <person name="Gallinger C."/>
            <person name="Pawlowski J."/>
            <person name="Sierra R."/>
            <person name="Euteneuer U."/>
            <person name="Pillet L."/>
            <person name="Moustafa A."/>
            <person name="Platzer M."/>
            <person name="Groth M."/>
            <person name="Szafranski K."/>
            <person name="Schliwa M."/>
        </authorList>
    </citation>
    <scope>NUCLEOTIDE SEQUENCE [LARGE SCALE GENOMIC DNA]</scope>
</reference>
<comment type="caution">
    <text evidence="2">The sequence shown here is derived from an EMBL/GenBank/DDBJ whole genome shotgun (WGS) entry which is preliminary data.</text>
</comment>
<gene>
    <name evidence="2" type="ORF">RFI_05034</name>
</gene>
<dbReference type="GO" id="GO:0061640">
    <property type="term" value="P:cytoskeleton-dependent cytokinesis"/>
    <property type="evidence" value="ECO:0007669"/>
    <property type="project" value="InterPro"/>
</dbReference>
<protein>
    <submittedName>
        <fullName evidence="2">Uncharacterized protein</fullName>
    </submittedName>
</protein>
<sequence>MTTISSEPSVEKREEDIQNLEKRVESVERHLCDAVNREEFLEQTKGTTNLAKQLDELVKRYEEVEKENEDIKDVVAKYEEFESFLDKEFKDKPFVSTTEKTAILLSAFSEFKHMAVQLAEVEQLKSVALDHNPIRDLTKTDSILVKAELDTQSLLLDTLHFKQQLDDFLTNYNDYVMLFIFFFQTNKIYFYVFYVYSDRNNSIPITRKPFFCCFFKGILNGKVFFVLVCQCKYFLFVDNMSAFTTENETVLYSNNKKLVKVFSLQNLAYFSPEKKKKAKISEKVGQT</sequence>
<keyword evidence="1" id="KW-0175">Coiled coil</keyword>
<name>X6P1E5_RETFI</name>